<evidence type="ECO:0000256" key="4">
    <source>
        <dbReference type="ARBA" id="ARBA00023242"/>
    </source>
</evidence>
<evidence type="ECO:0000256" key="6">
    <source>
        <dbReference type="SAM" id="MobiDB-lite"/>
    </source>
</evidence>
<keyword evidence="3" id="KW-0804">Transcription</keyword>
<evidence type="ECO:0000256" key="2">
    <source>
        <dbReference type="ARBA" id="ARBA00023015"/>
    </source>
</evidence>
<dbReference type="GO" id="GO:0003743">
    <property type="term" value="F:translation initiation factor activity"/>
    <property type="evidence" value="ECO:0007669"/>
    <property type="project" value="UniProtKB-KW"/>
</dbReference>
<dbReference type="PANTHER" id="PTHR21242">
    <property type="entry name" value="TRANSCRIPTION INITIATION FACTOR TFIID SUBUNIT 10"/>
    <property type="match status" value="1"/>
</dbReference>
<keyword evidence="7" id="KW-0396">Initiation factor</keyword>
<dbReference type="STRING" id="58919.A0A316Z2H2"/>
<dbReference type="AlphaFoldDB" id="A0A316Z2H2"/>
<protein>
    <submittedName>
        <fullName evidence="7">Transcription initiation factor IID, TAF10 subunit</fullName>
    </submittedName>
</protein>
<feature type="compositionally biased region" description="Basic and acidic residues" evidence="6">
    <location>
        <begin position="82"/>
        <end position="92"/>
    </location>
</feature>
<dbReference type="GeneID" id="37266695"/>
<reference evidence="7 8" key="1">
    <citation type="journal article" date="2018" name="Mol. Biol. Evol.">
        <title>Broad Genomic Sampling Reveals a Smut Pathogenic Ancestry of the Fungal Clade Ustilaginomycotina.</title>
        <authorList>
            <person name="Kijpornyongpan T."/>
            <person name="Mondo S.J."/>
            <person name="Barry K."/>
            <person name="Sandor L."/>
            <person name="Lee J."/>
            <person name="Lipzen A."/>
            <person name="Pangilinan J."/>
            <person name="LaButti K."/>
            <person name="Hainaut M."/>
            <person name="Henrissat B."/>
            <person name="Grigoriev I.V."/>
            <person name="Spatafora J.W."/>
            <person name="Aime M.C."/>
        </authorList>
    </citation>
    <scope>NUCLEOTIDE SEQUENCE [LARGE SCALE GENOMIC DNA]</scope>
    <source>
        <strain evidence="7 8">MCA 4186</strain>
    </source>
</reference>
<dbReference type="CDD" id="cd07982">
    <property type="entry name" value="HFD_TAF10"/>
    <property type="match status" value="1"/>
</dbReference>
<proteinExistence type="inferred from homology"/>
<dbReference type="Pfam" id="PF03540">
    <property type="entry name" value="TAF10"/>
    <property type="match status" value="1"/>
</dbReference>
<keyword evidence="7" id="KW-0648">Protein biosynthesis</keyword>
<accession>A0A316Z2H2</accession>
<evidence type="ECO:0000256" key="1">
    <source>
        <dbReference type="ARBA" id="ARBA00004123"/>
    </source>
</evidence>
<feature type="region of interest" description="Disordered" evidence="6">
    <location>
        <begin position="52"/>
        <end position="92"/>
    </location>
</feature>
<name>A0A316Z2H2_9BASI</name>
<keyword evidence="2" id="KW-0805">Transcription regulation</keyword>
<dbReference type="OrthoDB" id="154356at2759"/>
<dbReference type="GO" id="GO:0006367">
    <property type="term" value="P:transcription initiation at RNA polymerase II promoter"/>
    <property type="evidence" value="ECO:0007669"/>
    <property type="project" value="TreeGrafter"/>
</dbReference>
<sequence>MRSSNARRAAFLAEQPFAFVTDASRSFVMCVATSEDLSRYISRRGLGPAAAAPMDVDGNTTPTHAGASGSAADAAEQRQPLSRREEEEKRKDRTLGEFLGMLDGYDPLIPDEVTEYYLAKVGFECDDQRVKRLLSLAAEKFVSDIATDAFQYARIRTNAGPGRQRAGAAGAKERARTVLTMDDLSAALGEYGINAKRAEFYR</sequence>
<keyword evidence="4" id="KW-0539">Nucleus</keyword>
<dbReference type="EMBL" id="KZ819305">
    <property type="protein sequence ID" value="PWN95284.1"/>
    <property type="molecule type" value="Genomic_DNA"/>
</dbReference>
<dbReference type="GO" id="GO:1990841">
    <property type="term" value="F:promoter-specific chromatin binding"/>
    <property type="evidence" value="ECO:0007669"/>
    <property type="project" value="TreeGrafter"/>
</dbReference>
<evidence type="ECO:0000313" key="7">
    <source>
        <dbReference type="EMBL" id="PWN95284.1"/>
    </source>
</evidence>
<comment type="subcellular location">
    <subcellularLocation>
        <location evidence="1">Nucleus</location>
    </subcellularLocation>
</comment>
<comment type="similarity">
    <text evidence="5">Belongs to the TAF10 family.</text>
</comment>
<keyword evidence="8" id="KW-1185">Reference proteome</keyword>
<feature type="compositionally biased region" description="Low complexity" evidence="6">
    <location>
        <begin position="65"/>
        <end position="74"/>
    </location>
</feature>
<dbReference type="GO" id="GO:0005669">
    <property type="term" value="C:transcription factor TFIID complex"/>
    <property type="evidence" value="ECO:0007669"/>
    <property type="project" value="TreeGrafter"/>
</dbReference>
<dbReference type="PANTHER" id="PTHR21242:SF0">
    <property type="entry name" value="TRANSCRIPTION INITIATION FACTOR TFIID SUBUNIT 10"/>
    <property type="match status" value="1"/>
</dbReference>
<dbReference type="Proteomes" id="UP000245946">
    <property type="component" value="Unassembled WGS sequence"/>
</dbReference>
<organism evidence="7 8">
    <name type="scientific">Tilletiopsis washingtonensis</name>
    <dbReference type="NCBI Taxonomy" id="58919"/>
    <lineage>
        <taxon>Eukaryota</taxon>
        <taxon>Fungi</taxon>
        <taxon>Dikarya</taxon>
        <taxon>Basidiomycota</taxon>
        <taxon>Ustilaginomycotina</taxon>
        <taxon>Exobasidiomycetes</taxon>
        <taxon>Entylomatales</taxon>
        <taxon>Entylomatales incertae sedis</taxon>
        <taxon>Tilletiopsis</taxon>
    </lineage>
</organism>
<dbReference type="RefSeq" id="XP_025595563.1">
    <property type="nucleotide sequence ID" value="XM_025739149.1"/>
</dbReference>
<dbReference type="PRINTS" id="PR01443">
    <property type="entry name" value="TFIID30KDSUB"/>
</dbReference>
<evidence type="ECO:0000256" key="5">
    <source>
        <dbReference type="ARBA" id="ARBA00025730"/>
    </source>
</evidence>
<dbReference type="GO" id="GO:0000124">
    <property type="term" value="C:SAGA complex"/>
    <property type="evidence" value="ECO:0007669"/>
    <property type="project" value="TreeGrafter"/>
</dbReference>
<evidence type="ECO:0000313" key="8">
    <source>
        <dbReference type="Proteomes" id="UP000245946"/>
    </source>
</evidence>
<dbReference type="InterPro" id="IPR003923">
    <property type="entry name" value="TAF10"/>
</dbReference>
<dbReference type="GO" id="GO:0016251">
    <property type="term" value="F:RNA polymerase II general transcription initiation factor activity"/>
    <property type="evidence" value="ECO:0007669"/>
    <property type="project" value="TreeGrafter"/>
</dbReference>
<evidence type="ECO:0000256" key="3">
    <source>
        <dbReference type="ARBA" id="ARBA00023163"/>
    </source>
</evidence>
<gene>
    <name evidence="7" type="ORF">FA09DRAFT_145958</name>
</gene>